<dbReference type="EMBL" id="JACHWZ010000021">
    <property type="protein sequence ID" value="MBB3062889.1"/>
    <property type="molecule type" value="Genomic_DNA"/>
</dbReference>
<evidence type="ECO:0000256" key="1">
    <source>
        <dbReference type="SAM" id="SignalP"/>
    </source>
</evidence>
<gene>
    <name evidence="2" type="ORF">FHS09_003739</name>
</gene>
<keyword evidence="3" id="KW-1185">Reference proteome</keyword>
<proteinExistence type="predicted"/>
<dbReference type="Pfam" id="PF11932">
    <property type="entry name" value="DUF3450"/>
    <property type="match status" value="1"/>
</dbReference>
<protein>
    <recommendedName>
        <fullName evidence="4">DUF3450 domain-containing protein</fullName>
    </recommendedName>
</protein>
<dbReference type="Proteomes" id="UP000535937">
    <property type="component" value="Unassembled WGS sequence"/>
</dbReference>
<dbReference type="InterPro" id="IPR016866">
    <property type="entry name" value="UCP028069"/>
</dbReference>
<organism evidence="2 3">
    <name type="scientific">Microbulbifer rhizosphaerae</name>
    <dbReference type="NCBI Taxonomy" id="1562603"/>
    <lineage>
        <taxon>Bacteria</taxon>
        <taxon>Pseudomonadati</taxon>
        <taxon>Pseudomonadota</taxon>
        <taxon>Gammaproteobacteria</taxon>
        <taxon>Cellvibrionales</taxon>
        <taxon>Microbulbiferaceae</taxon>
        <taxon>Microbulbifer</taxon>
    </lineage>
</organism>
<dbReference type="AlphaFoldDB" id="A0A7W4WES7"/>
<evidence type="ECO:0000313" key="3">
    <source>
        <dbReference type="Proteomes" id="UP000535937"/>
    </source>
</evidence>
<dbReference type="RefSeq" id="WP_183462586.1">
    <property type="nucleotide sequence ID" value="NZ_JACHWZ010000021.1"/>
</dbReference>
<name>A0A7W4WES7_9GAMM</name>
<feature type="chain" id="PRO_5031227520" description="DUF3450 domain-containing protein" evidence="1">
    <location>
        <begin position="24"/>
        <end position="253"/>
    </location>
</feature>
<reference evidence="2 3" key="1">
    <citation type="submission" date="2020-08" db="EMBL/GenBank/DDBJ databases">
        <title>Genomic Encyclopedia of Type Strains, Phase III (KMG-III): the genomes of soil and plant-associated and newly described type strains.</title>
        <authorList>
            <person name="Whitman W."/>
        </authorList>
    </citation>
    <scope>NUCLEOTIDE SEQUENCE [LARGE SCALE GENOMIC DNA]</scope>
    <source>
        <strain evidence="2 3">CECT 8799</strain>
    </source>
</reference>
<comment type="caution">
    <text evidence="2">The sequence shown here is derived from an EMBL/GenBank/DDBJ whole genome shotgun (WGS) entry which is preliminary data.</text>
</comment>
<accession>A0A7W4WES7</accession>
<keyword evidence="1" id="KW-0732">Signal</keyword>
<dbReference type="PIRSF" id="PIRSF028069">
    <property type="entry name" value="UCP028069"/>
    <property type="match status" value="1"/>
</dbReference>
<evidence type="ECO:0008006" key="4">
    <source>
        <dbReference type="Google" id="ProtNLM"/>
    </source>
</evidence>
<sequence length="253" mass="28248">MYKNICTKVLAAALALFSAATIAQTPVLTAQAEQDKAAAQSQKRIDKLDEQTTDAFQQYRAALARAESLDIYNQQLRRLVDSQKQEIASVQRQTEQIEGIETGALPFMITMTDTLADLVAADVPFLLEEREARVAALRGLIDRADVSAGEKYRRIMEAYTVEAEYGRTIEAYRGELDLSGESRSVDFLRLGRVGLFYQTLDGGETGRWNAGLEKWELLGDDYRRSVRDGLRIARKQAPPALLKLPFNTPEAGR</sequence>
<feature type="signal peptide" evidence="1">
    <location>
        <begin position="1"/>
        <end position="23"/>
    </location>
</feature>
<evidence type="ECO:0000313" key="2">
    <source>
        <dbReference type="EMBL" id="MBB3062889.1"/>
    </source>
</evidence>